<sequence>MTCSTSCSLPNVKISFSCCETCKTSLMKKKFIIFKQIVTVRHLTVDWFFVVVSGIVNAGVVVPVVISSIIGVVAGRVLYLDAGDPQQRSGSKRWHRSPPRLLGEPSTLAVILLP</sequence>
<keyword evidence="1" id="KW-0812">Transmembrane</keyword>
<dbReference type="AlphaFoldDB" id="A0A8T0TPY1"/>
<dbReference type="Proteomes" id="UP000823388">
    <property type="component" value="Chromosome 4K"/>
</dbReference>
<feature type="transmembrane region" description="Helical" evidence="1">
    <location>
        <begin position="47"/>
        <end position="79"/>
    </location>
</feature>
<evidence type="ECO:0000256" key="1">
    <source>
        <dbReference type="SAM" id="Phobius"/>
    </source>
</evidence>
<gene>
    <name evidence="2" type="ORF">PVAP13_4KG227910</name>
</gene>
<protein>
    <submittedName>
        <fullName evidence="2">Uncharacterized protein</fullName>
    </submittedName>
</protein>
<dbReference type="EMBL" id="CM029043">
    <property type="protein sequence ID" value="KAG2610826.1"/>
    <property type="molecule type" value="Genomic_DNA"/>
</dbReference>
<keyword evidence="3" id="KW-1185">Reference proteome</keyword>
<keyword evidence="1" id="KW-1133">Transmembrane helix</keyword>
<proteinExistence type="predicted"/>
<evidence type="ECO:0000313" key="2">
    <source>
        <dbReference type="EMBL" id="KAG2610826.1"/>
    </source>
</evidence>
<keyword evidence="1" id="KW-0472">Membrane</keyword>
<organism evidence="2 3">
    <name type="scientific">Panicum virgatum</name>
    <name type="common">Blackwell switchgrass</name>
    <dbReference type="NCBI Taxonomy" id="38727"/>
    <lineage>
        <taxon>Eukaryota</taxon>
        <taxon>Viridiplantae</taxon>
        <taxon>Streptophyta</taxon>
        <taxon>Embryophyta</taxon>
        <taxon>Tracheophyta</taxon>
        <taxon>Spermatophyta</taxon>
        <taxon>Magnoliopsida</taxon>
        <taxon>Liliopsida</taxon>
        <taxon>Poales</taxon>
        <taxon>Poaceae</taxon>
        <taxon>PACMAD clade</taxon>
        <taxon>Panicoideae</taxon>
        <taxon>Panicodae</taxon>
        <taxon>Paniceae</taxon>
        <taxon>Panicinae</taxon>
        <taxon>Panicum</taxon>
        <taxon>Panicum sect. Hiantes</taxon>
    </lineage>
</organism>
<evidence type="ECO:0000313" key="3">
    <source>
        <dbReference type="Proteomes" id="UP000823388"/>
    </source>
</evidence>
<reference evidence="2" key="1">
    <citation type="submission" date="2020-05" db="EMBL/GenBank/DDBJ databases">
        <title>WGS assembly of Panicum virgatum.</title>
        <authorList>
            <person name="Lovell J.T."/>
            <person name="Jenkins J."/>
            <person name="Shu S."/>
            <person name="Juenger T.E."/>
            <person name="Schmutz J."/>
        </authorList>
    </citation>
    <scope>NUCLEOTIDE SEQUENCE</scope>
    <source>
        <strain evidence="2">AP13</strain>
    </source>
</reference>
<accession>A0A8T0TPY1</accession>
<comment type="caution">
    <text evidence="2">The sequence shown here is derived from an EMBL/GenBank/DDBJ whole genome shotgun (WGS) entry which is preliminary data.</text>
</comment>
<name>A0A8T0TPY1_PANVG</name>